<dbReference type="SUPFAM" id="SSF52266">
    <property type="entry name" value="SGNH hydrolase"/>
    <property type="match status" value="1"/>
</dbReference>
<reference evidence="2" key="1">
    <citation type="submission" date="2022-03" db="EMBL/GenBank/DDBJ databases">
        <authorList>
            <person name="Martin C."/>
        </authorList>
    </citation>
    <scope>NUCLEOTIDE SEQUENCE</scope>
</reference>
<dbReference type="Proteomes" id="UP000749559">
    <property type="component" value="Unassembled WGS sequence"/>
</dbReference>
<dbReference type="PANTHER" id="PTHR22901">
    <property type="entry name" value="SIALATE O-ACETYLESTERASE"/>
    <property type="match status" value="1"/>
</dbReference>
<keyword evidence="3" id="KW-1185">Reference proteome</keyword>
<dbReference type="PANTHER" id="PTHR22901:SF0">
    <property type="entry name" value="SIALATE O-ACETYLESTERASE"/>
    <property type="match status" value="1"/>
</dbReference>
<accession>A0A8J1TC57</accession>
<dbReference type="GO" id="GO:0005975">
    <property type="term" value="P:carbohydrate metabolic process"/>
    <property type="evidence" value="ECO:0007669"/>
    <property type="project" value="TreeGrafter"/>
</dbReference>
<dbReference type="Pfam" id="PF03629">
    <property type="entry name" value="SASA"/>
    <property type="match status" value="1"/>
</dbReference>
<evidence type="ECO:0000259" key="1">
    <source>
        <dbReference type="Pfam" id="PF03629"/>
    </source>
</evidence>
<organism evidence="2 3">
    <name type="scientific">Owenia fusiformis</name>
    <name type="common">Polychaete worm</name>
    <dbReference type="NCBI Taxonomy" id="6347"/>
    <lineage>
        <taxon>Eukaryota</taxon>
        <taxon>Metazoa</taxon>
        <taxon>Spiralia</taxon>
        <taxon>Lophotrochozoa</taxon>
        <taxon>Annelida</taxon>
        <taxon>Polychaeta</taxon>
        <taxon>Sedentaria</taxon>
        <taxon>Canalipalpata</taxon>
        <taxon>Sabellida</taxon>
        <taxon>Oweniida</taxon>
        <taxon>Oweniidae</taxon>
        <taxon>Owenia</taxon>
    </lineage>
</organism>
<protein>
    <recommendedName>
        <fullName evidence="1">Sialate O-acetylesterase domain-containing protein</fullName>
    </recommendedName>
</protein>
<comment type="caution">
    <text evidence="2">The sequence shown here is derived from an EMBL/GenBank/DDBJ whole genome shotgun (WGS) entry which is preliminary data.</text>
</comment>
<dbReference type="OrthoDB" id="42638at2759"/>
<name>A0A8J1TC57_OWEFU</name>
<sequence length="565" mass="62254">MARSGPHFMSVFSGFVLLSVNIIVHGDPLRFRAHNAVPFSFASYYGDHMVLQQAQKSAIWGYHPENGAKVTVNLIANDAGTIIQTLSVMSRPGPVAGQFVWSAAIDGPKADSEAVFRVTAKSGSDVIMLKDVLFGDVWICSGQSNMQFSMSMVNNSKEELMNLEQYNRIRVFTLKQVESATPLYDFASGSIEELWSVPSTSTIGGPDWKYMSAVCWLYGKNIFNGLGRKVPIGLVASDWGGTPVEAWSSPDSLAACNISQHANSNDKTSNVIQDGLFVDAPGTPSHLWNSMIHPFLNMSIYGAIWYQGEANAGAPDTYNCTFPTMIEDWRMKFHEATNGATDPYFPFGFVQLAAWREGKNYTHGFPDIRWHQTADVGYVPNYRMKKVFMAVAMDLPDDTSPYSAIHPRDKQDVAQRLALSGLNIAYGKPTTYHGPTITAYFIDIGFYTLKIGLSMKIDKPHSNDGFEVCCSKDNQTYCGSGNAFWSPAPLIGYDQHSVTMSWKTCSGSWIVGLRYAWLETPCAFKQCPVYSVINELPMAPFVTNGLIGGGRVGQDGPQYLQGTLN</sequence>
<feature type="domain" description="Sialate O-acetylesterase" evidence="1">
    <location>
        <begin position="136"/>
        <end position="354"/>
    </location>
</feature>
<dbReference type="InterPro" id="IPR005181">
    <property type="entry name" value="SASA"/>
</dbReference>
<evidence type="ECO:0000313" key="3">
    <source>
        <dbReference type="Proteomes" id="UP000749559"/>
    </source>
</evidence>
<dbReference type="InterPro" id="IPR036514">
    <property type="entry name" value="SGNH_hydro_sf"/>
</dbReference>
<dbReference type="GO" id="GO:0001681">
    <property type="term" value="F:sialate O-acetylesterase activity"/>
    <property type="evidence" value="ECO:0007669"/>
    <property type="project" value="InterPro"/>
</dbReference>
<dbReference type="InterPro" id="IPR039329">
    <property type="entry name" value="SIAE"/>
</dbReference>
<evidence type="ECO:0000313" key="2">
    <source>
        <dbReference type="EMBL" id="CAH1799067.1"/>
    </source>
</evidence>
<dbReference type="Gene3D" id="3.40.50.1110">
    <property type="entry name" value="SGNH hydrolase"/>
    <property type="match status" value="1"/>
</dbReference>
<dbReference type="AlphaFoldDB" id="A0A8J1TC57"/>
<proteinExistence type="predicted"/>
<gene>
    <name evidence="2" type="ORF">OFUS_LOCUS23123</name>
</gene>
<dbReference type="EMBL" id="CAIIXF020000011">
    <property type="protein sequence ID" value="CAH1799067.1"/>
    <property type="molecule type" value="Genomic_DNA"/>
</dbReference>